<dbReference type="RefSeq" id="WP_094325623.1">
    <property type="nucleotide sequence ID" value="NZ_CP022347.1"/>
</dbReference>
<sequence>MKKIALILLLLCQSFFALELDNIEKTMQTNIDKALLAIKNNQDKTKAANEIFTLFDPIFDFELMAKLSLSKKFNSLSEQEKQIYNKAFEKQLKTSFTNKLSLYTNQELKVKGGKKTKENRYELLTQMVVDGELKNIIFKFYDNKKSWLIYDVDLLGVSIVQTYRSQFKDLLEKGSFDDILKSLENVSFD</sequence>
<dbReference type="InterPro" id="IPR042245">
    <property type="entry name" value="Tgt2/MlaC_sf"/>
</dbReference>
<keyword evidence="3" id="KW-1185">Reference proteome</keyword>
<dbReference type="KEGG" id="cavi:CAV_1193"/>
<protein>
    <submittedName>
        <fullName evidence="2">Lipid asymmetry ABC transporter MlaABCDEF, periplasmic component MlaC</fullName>
    </submittedName>
</protein>
<feature type="chain" id="PRO_5012736464" evidence="1">
    <location>
        <begin position="20"/>
        <end position="189"/>
    </location>
</feature>
<evidence type="ECO:0000256" key="1">
    <source>
        <dbReference type="SAM" id="SignalP"/>
    </source>
</evidence>
<evidence type="ECO:0000313" key="3">
    <source>
        <dbReference type="Proteomes" id="UP000201169"/>
    </source>
</evidence>
<evidence type="ECO:0000313" key="2">
    <source>
        <dbReference type="EMBL" id="ASQ30819.1"/>
    </source>
</evidence>
<dbReference type="PANTHER" id="PTHR36573:SF1">
    <property type="entry name" value="INTERMEMBRANE PHOSPHOLIPID TRANSPORT SYSTEM BINDING PROTEIN MLAC"/>
    <property type="match status" value="1"/>
</dbReference>
<dbReference type="EMBL" id="CP022347">
    <property type="protein sequence ID" value="ASQ30819.1"/>
    <property type="molecule type" value="Genomic_DNA"/>
</dbReference>
<dbReference type="Gene3D" id="3.10.450.710">
    <property type="entry name" value="Tgt2/MlaC"/>
    <property type="match status" value="1"/>
</dbReference>
<dbReference type="InterPro" id="IPR008869">
    <property type="entry name" value="MlaC/ttg2D"/>
</dbReference>
<gene>
    <name evidence="2" type="ORF">CAV_1193</name>
</gene>
<name>A0A222MY73_9BACT</name>
<dbReference type="PANTHER" id="PTHR36573">
    <property type="entry name" value="INTERMEMBRANE PHOSPHOLIPID TRANSPORT SYSTEM BINDING PROTEIN MLAC"/>
    <property type="match status" value="1"/>
</dbReference>
<organism evidence="2 3">
    <name type="scientific">Campylobacter avium LMG 24591</name>
    <dbReference type="NCBI Taxonomy" id="522484"/>
    <lineage>
        <taxon>Bacteria</taxon>
        <taxon>Pseudomonadati</taxon>
        <taxon>Campylobacterota</taxon>
        <taxon>Epsilonproteobacteria</taxon>
        <taxon>Campylobacterales</taxon>
        <taxon>Campylobacteraceae</taxon>
        <taxon>Campylobacter</taxon>
    </lineage>
</organism>
<accession>A0A222MY73</accession>
<reference evidence="2 3" key="1">
    <citation type="submission" date="2017-07" db="EMBL/GenBank/DDBJ databases">
        <title>Analysis of two Campylobacter avium genomes and identification of a novel hippuricase gene.</title>
        <authorList>
            <person name="Miller W.G."/>
            <person name="Chapman M.H."/>
            <person name="Yee E."/>
            <person name="Revez J."/>
            <person name="Bono J.L."/>
            <person name="Rossi M."/>
        </authorList>
    </citation>
    <scope>NUCLEOTIDE SEQUENCE [LARGE SCALE GENOMIC DNA]</scope>
    <source>
        <strain evidence="2 3">LMG 24591</strain>
    </source>
</reference>
<proteinExistence type="predicted"/>
<dbReference type="Pfam" id="PF05494">
    <property type="entry name" value="MlaC"/>
    <property type="match status" value="1"/>
</dbReference>
<dbReference type="OrthoDB" id="9798905at2"/>
<keyword evidence="1" id="KW-0732">Signal</keyword>
<feature type="signal peptide" evidence="1">
    <location>
        <begin position="1"/>
        <end position="19"/>
    </location>
</feature>
<dbReference type="AlphaFoldDB" id="A0A222MY73"/>
<dbReference type="Proteomes" id="UP000201169">
    <property type="component" value="Chromosome"/>
</dbReference>